<gene>
    <name evidence="1" type="ORF">ES319_A05G367100v1</name>
</gene>
<name>A0A5J5VXR6_GOSBA</name>
<protein>
    <submittedName>
        <fullName evidence="1">Uncharacterized protein</fullName>
    </submittedName>
</protein>
<sequence>MEVWMTDRHHVECQDREALGQSCKLVTRDESAGKTTINTPPYSPTDVVCDRFTLLAIVERDNMGSTRMTSWKSGSRWVCISRWVITRQLILLILRIWTKKCESVWTRSELTMNHPHMVHNSQSERPFV</sequence>
<proteinExistence type="predicted"/>
<dbReference type="Proteomes" id="UP000327439">
    <property type="component" value="Chromosome A05"/>
</dbReference>
<organism evidence="1 2">
    <name type="scientific">Gossypium barbadense</name>
    <name type="common">Sea Island cotton</name>
    <name type="synonym">Hibiscus barbadensis</name>
    <dbReference type="NCBI Taxonomy" id="3634"/>
    <lineage>
        <taxon>Eukaryota</taxon>
        <taxon>Viridiplantae</taxon>
        <taxon>Streptophyta</taxon>
        <taxon>Embryophyta</taxon>
        <taxon>Tracheophyta</taxon>
        <taxon>Spermatophyta</taxon>
        <taxon>Magnoliopsida</taxon>
        <taxon>eudicotyledons</taxon>
        <taxon>Gunneridae</taxon>
        <taxon>Pentapetalae</taxon>
        <taxon>rosids</taxon>
        <taxon>malvids</taxon>
        <taxon>Malvales</taxon>
        <taxon>Malvaceae</taxon>
        <taxon>Malvoideae</taxon>
        <taxon>Gossypium</taxon>
    </lineage>
</organism>
<evidence type="ECO:0000313" key="2">
    <source>
        <dbReference type="Proteomes" id="UP000327439"/>
    </source>
</evidence>
<evidence type="ECO:0000313" key="1">
    <source>
        <dbReference type="EMBL" id="KAB2084928.1"/>
    </source>
</evidence>
<dbReference type="EMBL" id="CM018206">
    <property type="protein sequence ID" value="KAB2084928.1"/>
    <property type="molecule type" value="Genomic_DNA"/>
</dbReference>
<dbReference type="AlphaFoldDB" id="A0A5J5VXR6"/>
<accession>A0A5J5VXR6</accession>
<keyword evidence="2" id="KW-1185">Reference proteome</keyword>
<reference evidence="2" key="1">
    <citation type="journal article" date="2020" name="Nat. Genet.">
        <title>Genomic diversifications of five Gossypium allopolyploid species and their impact on cotton improvement.</title>
        <authorList>
            <person name="Chen Z.J."/>
            <person name="Sreedasyam A."/>
            <person name="Ando A."/>
            <person name="Song Q."/>
            <person name="De Santiago L.M."/>
            <person name="Hulse-Kemp A.M."/>
            <person name="Ding M."/>
            <person name="Ye W."/>
            <person name="Kirkbride R.C."/>
            <person name="Jenkins J."/>
            <person name="Plott C."/>
            <person name="Lovell J."/>
            <person name="Lin Y.M."/>
            <person name="Vaughn R."/>
            <person name="Liu B."/>
            <person name="Simpson S."/>
            <person name="Scheffler B.E."/>
            <person name="Wen L."/>
            <person name="Saski C.A."/>
            <person name="Grover C.E."/>
            <person name="Hu G."/>
            <person name="Conover J.L."/>
            <person name="Carlson J.W."/>
            <person name="Shu S."/>
            <person name="Boston L.B."/>
            <person name="Williams M."/>
            <person name="Peterson D.G."/>
            <person name="McGee K."/>
            <person name="Jones D.C."/>
            <person name="Wendel J.F."/>
            <person name="Stelly D.M."/>
            <person name="Grimwood J."/>
            <person name="Schmutz J."/>
        </authorList>
    </citation>
    <scope>NUCLEOTIDE SEQUENCE [LARGE SCALE GENOMIC DNA]</scope>
    <source>
        <strain evidence="2">cv. 3-79</strain>
    </source>
</reference>